<protein>
    <submittedName>
        <fullName evidence="1">Formylmethanofuran dehydrogenase</fullName>
    </submittedName>
</protein>
<dbReference type="RefSeq" id="WP_256621850.1">
    <property type="nucleotide sequence ID" value="NZ_JTEO01000002.1"/>
</dbReference>
<accession>A0AAE3H8T0</accession>
<dbReference type="InterPro" id="IPR036485">
    <property type="entry name" value="Glu_synth_asu_C_sf"/>
</dbReference>
<dbReference type="Proteomes" id="UP001206983">
    <property type="component" value="Unassembled WGS sequence"/>
</dbReference>
<keyword evidence="2" id="KW-1185">Reference proteome</keyword>
<reference evidence="1 2" key="1">
    <citation type="journal article" date="2011" name="Appl. Environ. Microbiol.">
        <title>Methanogenic archaea isolated from Taiwan's Chelungpu fault.</title>
        <authorList>
            <person name="Wu S.Y."/>
            <person name="Lai M.C."/>
        </authorList>
    </citation>
    <scope>NUCLEOTIDE SEQUENCE [LARGE SCALE GENOMIC DNA]</scope>
    <source>
        <strain evidence="1 2">St545Mb</strain>
    </source>
</reference>
<proteinExistence type="predicted"/>
<dbReference type="SUPFAM" id="SSF69336">
    <property type="entry name" value="Alpha subunit of glutamate synthase, C-terminal domain"/>
    <property type="match status" value="1"/>
</dbReference>
<organism evidence="1 2">
    <name type="scientific">Methanolobus chelungpuianus</name>
    <dbReference type="NCBI Taxonomy" id="502115"/>
    <lineage>
        <taxon>Archaea</taxon>
        <taxon>Methanobacteriati</taxon>
        <taxon>Methanobacteriota</taxon>
        <taxon>Stenosarchaea group</taxon>
        <taxon>Methanomicrobia</taxon>
        <taxon>Methanosarcinales</taxon>
        <taxon>Methanosarcinaceae</taxon>
        <taxon>Methanolobus</taxon>
    </lineage>
</organism>
<name>A0AAE3H8T0_9EURY</name>
<dbReference type="GO" id="GO:0016491">
    <property type="term" value="F:oxidoreductase activity"/>
    <property type="evidence" value="ECO:0007669"/>
    <property type="project" value="InterPro"/>
</dbReference>
<evidence type="ECO:0000313" key="1">
    <source>
        <dbReference type="EMBL" id="MCQ6962096.1"/>
    </source>
</evidence>
<gene>
    <name evidence="1" type="ORF">PV02_02790</name>
</gene>
<evidence type="ECO:0000313" key="2">
    <source>
        <dbReference type="Proteomes" id="UP001206983"/>
    </source>
</evidence>
<sequence length="326" mass="35350">MPVEIEITEDTDYLLDYTFNFHWHNRALDPDSTIPFQRDTELTYRDLVLALKRGDDVRIRGNVGRNFAYSMGADLQHMGGSGGMESAGHVFVEGDIGPEAGMGMVSGTLYVAGSISEPLGNIIEVRSDISGYRKFRSITDIVCNGPGDEILLLNIYDPENSTLLLNDGILRATVGARCDKPVTLRIEGKAHNGTGVLMREGTIIVNGDAGMNTGSHLDGGTVAVLGSVGEFAGAYMKGGVLAFRDAKGYIGAGMSGGTIYSRSRVKINSPVAKVRMGKEDAALMRRIMEAGRIDAGLYNKYELEPEKEKYIEVRMRDGSIVLRKAD</sequence>
<dbReference type="PANTHER" id="PTHR39673">
    <property type="entry name" value="TUNGSTEN FORMYLMETHANOFURAN DEHYDROGENASE, SUBUNIT C (FWDC)"/>
    <property type="match status" value="1"/>
</dbReference>
<dbReference type="PANTHER" id="PTHR39673:SF8">
    <property type="entry name" value="GLUTAMATE SYNTHASE ALPHA SUBUNIT C-TERMINAL DOMAIN-CONTAINING PROTEIN"/>
    <property type="match status" value="1"/>
</dbReference>
<comment type="caution">
    <text evidence="1">The sequence shown here is derived from an EMBL/GenBank/DDBJ whole genome shotgun (WGS) entry which is preliminary data.</text>
</comment>
<dbReference type="Gene3D" id="2.160.20.60">
    <property type="entry name" value="Glutamate synthase, alpha subunit, C-terminal domain"/>
    <property type="match status" value="1"/>
</dbReference>
<dbReference type="EMBL" id="JTEO01000002">
    <property type="protein sequence ID" value="MCQ6962096.1"/>
    <property type="molecule type" value="Genomic_DNA"/>
</dbReference>
<dbReference type="AlphaFoldDB" id="A0AAE3H8T0"/>